<evidence type="ECO:0000313" key="2">
    <source>
        <dbReference type="Proteomes" id="UP001158576"/>
    </source>
</evidence>
<organism evidence="1 2">
    <name type="scientific">Oikopleura dioica</name>
    <name type="common">Tunicate</name>
    <dbReference type="NCBI Taxonomy" id="34765"/>
    <lineage>
        <taxon>Eukaryota</taxon>
        <taxon>Metazoa</taxon>
        <taxon>Chordata</taxon>
        <taxon>Tunicata</taxon>
        <taxon>Appendicularia</taxon>
        <taxon>Copelata</taxon>
        <taxon>Oikopleuridae</taxon>
        <taxon>Oikopleura</taxon>
    </lineage>
</organism>
<reference evidence="1 2" key="1">
    <citation type="submission" date="2021-04" db="EMBL/GenBank/DDBJ databases">
        <authorList>
            <person name="Bliznina A."/>
        </authorList>
    </citation>
    <scope>NUCLEOTIDE SEQUENCE [LARGE SCALE GENOMIC DNA]</scope>
</reference>
<gene>
    <name evidence="1" type="ORF">OKIOD_LOCUS1027</name>
</gene>
<protein>
    <submittedName>
        <fullName evidence="1">Oidioi.mRNA.OKI2018_I69.PAR.g9469.t1.cds</fullName>
    </submittedName>
</protein>
<proteinExistence type="predicted"/>
<keyword evidence="2" id="KW-1185">Reference proteome</keyword>
<evidence type="ECO:0000313" key="1">
    <source>
        <dbReference type="EMBL" id="CAG5080091.1"/>
    </source>
</evidence>
<dbReference type="EMBL" id="OU015568">
    <property type="protein sequence ID" value="CAG5080091.1"/>
    <property type="molecule type" value="Genomic_DNA"/>
</dbReference>
<dbReference type="Proteomes" id="UP001158576">
    <property type="component" value="Chromosome PAR"/>
</dbReference>
<accession>A0ABN7RPY8</accession>
<name>A0ABN7RPY8_OIKDI</name>
<sequence>MKLISIAAIIAPSSISTAQESSSLDPRTNQPDRKIRAIGDKIAQWTRENLCNAEGKCLPAVDKPEGNWEQRIDRTIERLQDRYQKCGTPPEGGRKRRSADSRYTEEELYDLLYEDPEEETVSTGITPRFNKDDPLKGISQLCASIAKWVDAYLPQCKSKHRNSYSNVARVSLRMTKWRFLLENSYQRFHKMEARPLPSDWSKWFERKARKAAGTL</sequence>